<sequence>MACSKIFSGDLPELIHDIIKYFQNDFSTLHSCILVNRLWCRLAIPLLWENPFSIPTKNYKFIEIYLNNLNDELKTKLNEYKVIDNLLYSNTLFNYLSFIKCLNICRIVDFIDKWSGDILRTSKLENRDSESNFKKLIQTSLFKTFIENELNLHTLEIEILTDFYFISYLNDIFELILQNPNFIHNIKNLKLSILFFSNNTLINNRILQLINSHQNLKKIVLCHKSILLHQSLFKDYNCSNTLNTIILYDVNLKHIINLEKVFEQLNVLKSVHFINCYSFDTSFIQQIINLSKPFKLKSLFIKEKLKINESLQLLFHEYGNCIENFGIELNYNDSLYEQQLLELITEYCKNIKFLNIYNIHHPKSHTYLLFNLIKNIKHSLNYLSINCGCSNGSSILLQNLGQVLPSKLEYLKLHLLINASDFKVFLKNSKGTFIKELLIKDLKWKMNNDILPYIKKYIMKEKRVRYLNFRNFNKELFDLNDEVKEFRLYDIRVQKYCNNFIEDRQFMQLD</sequence>
<dbReference type="AlphaFoldDB" id="A0A015IZV5"/>
<gene>
    <name evidence="1" type="ORF">RirG_158380</name>
</gene>
<dbReference type="OrthoDB" id="1751604at2759"/>
<protein>
    <recommendedName>
        <fullName evidence="3">F-box domain-containing protein</fullName>
    </recommendedName>
</protein>
<evidence type="ECO:0000313" key="2">
    <source>
        <dbReference type="Proteomes" id="UP000022910"/>
    </source>
</evidence>
<comment type="caution">
    <text evidence="1">The sequence shown here is derived from an EMBL/GenBank/DDBJ whole genome shotgun (WGS) entry which is preliminary data.</text>
</comment>
<name>A0A015IZV5_RHIIW</name>
<evidence type="ECO:0000313" key="1">
    <source>
        <dbReference type="EMBL" id="EXX62802.1"/>
    </source>
</evidence>
<organism evidence="1 2">
    <name type="scientific">Rhizophagus irregularis (strain DAOM 197198w)</name>
    <name type="common">Glomus intraradices</name>
    <dbReference type="NCBI Taxonomy" id="1432141"/>
    <lineage>
        <taxon>Eukaryota</taxon>
        <taxon>Fungi</taxon>
        <taxon>Fungi incertae sedis</taxon>
        <taxon>Mucoromycota</taxon>
        <taxon>Glomeromycotina</taxon>
        <taxon>Glomeromycetes</taxon>
        <taxon>Glomerales</taxon>
        <taxon>Glomeraceae</taxon>
        <taxon>Rhizophagus</taxon>
    </lineage>
</organism>
<dbReference type="HOGENOM" id="CLU_028913_2_1_1"/>
<keyword evidence="2" id="KW-1185">Reference proteome</keyword>
<accession>A0A015IZV5</accession>
<dbReference type="Proteomes" id="UP000022910">
    <property type="component" value="Unassembled WGS sequence"/>
</dbReference>
<proteinExistence type="predicted"/>
<reference evidence="1 2" key="1">
    <citation type="submission" date="2014-02" db="EMBL/GenBank/DDBJ databases">
        <title>Single nucleus genome sequencing reveals high similarity among nuclei of an endomycorrhizal fungus.</title>
        <authorList>
            <person name="Lin K."/>
            <person name="Geurts R."/>
            <person name="Zhang Z."/>
            <person name="Limpens E."/>
            <person name="Saunders D.G."/>
            <person name="Mu D."/>
            <person name="Pang E."/>
            <person name="Cao H."/>
            <person name="Cha H."/>
            <person name="Lin T."/>
            <person name="Zhou Q."/>
            <person name="Shang Y."/>
            <person name="Li Y."/>
            <person name="Ivanov S."/>
            <person name="Sharma T."/>
            <person name="Velzen R.V."/>
            <person name="Ruijter N.D."/>
            <person name="Aanen D.K."/>
            <person name="Win J."/>
            <person name="Kamoun S."/>
            <person name="Bisseling T."/>
            <person name="Huang S."/>
        </authorList>
    </citation>
    <scope>NUCLEOTIDE SEQUENCE [LARGE SCALE GENOMIC DNA]</scope>
    <source>
        <strain evidence="2">DAOM197198w</strain>
    </source>
</reference>
<dbReference type="STRING" id="1432141.A0A015IZV5"/>
<dbReference type="EMBL" id="JEMT01024421">
    <property type="protein sequence ID" value="EXX62802.1"/>
    <property type="molecule type" value="Genomic_DNA"/>
</dbReference>
<evidence type="ECO:0008006" key="3">
    <source>
        <dbReference type="Google" id="ProtNLM"/>
    </source>
</evidence>